<dbReference type="RefSeq" id="WP_313792704.1">
    <property type="nucleotide sequence ID" value="NZ_CP102453.1"/>
</dbReference>
<dbReference type="EMBL" id="CP102453">
    <property type="protein sequence ID" value="UUX33201.1"/>
    <property type="molecule type" value="Genomic_DNA"/>
</dbReference>
<evidence type="ECO:0000313" key="1">
    <source>
        <dbReference type="EMBL" id="UUX33201.1"/>
    </source>
</evidence>
<protein>
    <submittedName>
        <fullName evidence="1">Uncharacterized protein</fullName>
    </submittedName>
</protein>
<dbReference type="Proteomes" id="UP001315967">
    <property type="component" value="Chromosome"/>
</dbReference>
<evidence type="ECO:0000313" key="2">
    <source>
        <dbReference type="Proteomes" id="UP001315967"/>
    </source>
</evidence>
<accession>A0ABY5P3D1</accession>
<proteinExistence type="predicted"/>
<reference evidence="1 2" key="1">
    <citation type="submission" date="2022-08" db="EMBL/GenBank/DDBJ databases">
        <title>Aerococcaceae sp. nov isolated from spoiled eye mask.</title>
        <authorList>
            <person name="Zhou G."/>
            <person name="Xie X.-B."/>
            <person name="Shi Q.-S."/>
            <person name="Wang Y.-S."/>
            <person name="Wen X."/>
            <person name="Peng H."/>
            <person name="Yang X.-J."/>
            <person name="Tao H.-B."/>
            <person name="Huang X.-M."/>
        </authorList>
    </citation>
    <scope>NUCLEOTIDE SEQUENCE [LARGE SCALE GENOMIC DNA]</scope>
    <source>
        <strain evidence="2">DM20194951</strain>
    </source>
</reference>
<name>A0ABY5P3D1_9LACT</name>
<organism evidence="1 2">
    <name type="scientific">Fundicoccus culcitae</name>
    <dbReference type="NCBI Taxonomy" id="2969821"/>
    <lineage>
        <taxon>Bacteria</taxon>
        <taxon>Bacillati</taxon>
        <taxon>Bacillota</taxon>
        <taxon>Bacilli</taxon>
        <taxon>Lactobacillales</taxon>
        <taxon>Aerococcaceae</taxon>
        <taxon>Fundicoccus</taxon>
    </lineage>
</organism>
<keyword evidence="2" id="KW-1185">Reference proteome</keyword>
<gene>
    <name evidence="1" type="ORF">NRE15_09840</name>
</gene>
<sequence>MSFIQRIKNLFSSDAKKMDTKSPENTFFSVDDDSYSVLPEYIAVDPENNQLVSTVASVIAAGDQNESVFKITDIKVKNPEFTKVAVIVASMVATDFEESSWKIVNIKKRGN</sequence>